<gene>
    <name evidence="12" type="ORF">BD324DRAFT_34373</name>
</gene>
<dbReference type="GeneID" id="33554338"/>
<dbReference type="InterPro" id="IPR050567">
    <property type="entry name" value="Mitochondrial_Carrier"/>
</dbReference>
<dbReference type="GO" id="GO:0022857">
    <property type="term" value="F:transmembrane transporter activity"/>
    <property type="evidence" value="ECO:0007669"/>
    <property type="project" value="TreeGrafter"/>
</dbReference>
<dbReference type="InterPro" id="IPR023395">
    <property type="entry name" value="MCP_dom_sf"/>
</dbReference>
<evidence type="ECO:0000256" key="6">
    <source>
        <dbReference type="ARBA" id="ARBA00022989"/>
    </source>
</evidence>
<feature type="repeat" description="Solcar" evidence="9">
    <location>
        <begin position="108"/>
        <end position="192"/>
    </location>
</feature>
<comment type="similarity">
    <text evidence="2 10">Belongs to the mitochondrial carrier (TC 2.A.29) family.</text>
</comment>
<dbReference type="SUPFAM" id="SSF103506">
    <property type="entry name" value="Mitochondrial carrier"/>
    <property type="match status" value="1"/>
</dbReference>
<dbReference type="Proteomes" id="UP000193218">
    <property type="component" value="Unassembled WGS sequence"/>
</dbReference>
<evidence type="ECO:0000256" key="11">
    <source>
        <dbReference type="SAM" id="Phobius"/>
    </source>
</evidence>
<reference evidence="12 13" key="1">
    <citation type="submission" date="2017-03" db="EMBL/GenBank/DDBJ databases">
        <title>Widespread Adenine N6-methylation of Active Genes in Fungi.</title>
        <authorList>
            <consortium name="DOE Joint Genome Institute"/>
            <person name="Mondo S.J."/>
            <person name="Dannebaum R.O."/>
            <person name="Kuo R.C."/>
            <person name="Louie K.B."/>
            <person name="Bewick A.J."/>
            <person name="Labutti K."/>
            <person name="Haridas S."/>
            <person name="Kuo A."/>
            <person name="Salamov A."/>
            <person name="Ahrendt S.R."/>
            <person name="Lau R."/>
            <person name="Bowen B.P."/>
            <person name="Lipzen A."/>
            <person name="Sullivan W."/>
            <person name="Andreopoulos W.B."/>
            <person name="Clum A."/>
            <person name="Lindquist E."/>
            <person name="Daum C."/>
            <person name="Northen T.R."/>
            <person name="Ramamoorthy G."/>
            <person name="Schmitz R.J."/>
            <person name="Gryganskyi A."/>
            <person name="Culley D."/>
            <person name="Magnuson J."/>
            <person name="James T.Y."/>
            <person name="O'Malley M.A."/>
            <person name="Stajich J.E."/>
            <person name="Spatafora J.W."/>
            <person name="Visel A."/>
            <person name="Grigoriev I.V."/>
        </authorList>
    </citation>
    <scope>NUCLEOTIDE SEQUENCE [LARGE SCALE GENOMIC DNA]</scope>
    <source>
        <strain evidence="12 13">NRRL Y-17943</strain>
    </source>
</reference>
<dbReference type="AlphaFoldDB" id="A0A1Y1USN6"/>
<organism evidence="12 13">
    <name type="scientific">Kockovaella imperatae</name>
    <dbReference type="NCBI Taxonomy" id="4999"/>
    <lineage>
        <taxon>Eukaryota</taxon>
        <taxon>Fungi</taxon>
        <taxon>Dikarya</taxon>
        <taxon>Basidiomycota</taxon>
        <taxon>Agaricomycotina</taxon>
        <taxon>Tremellomycetes</taxon>
        <taxon>Tremellales</taxon>
        <taxon>Cuniculitremaceae</taxon>
        <taxon>Kockovaella</taxon>
    </lineage>
</organism>
<feature type="repeat" description="Solcar" evidence="9">
    <location>
        <begin position="10"/>
        <end position="96"/>
    </location>
</feature>
<dbReference type="GO" id="GO:0031966">
    <property type="term" value="C:mitochondrial membrane"/>
    <property type="evidence" value="ECO:0007669"/>
    <property type="project" value="UniProtKB-SubCell"/>
</dbReference>
<keyword evidence="3 10" id="KW-0813">Transport</keyword>
<accession>A0A1Y1USN6</accession>
<keyword evidence="13" id="KW-1185">Reference proteome</keyword>
<dbReference type="PANTHER" id="PTHR45624">
    <property type="entry name" value="MITOCHONDRIAL BASIC AMINO ACIDS TRANSPORTER-RELATED"/>
    <property type="match status" value="1"/>
</dbReference>
<dbReference type="Pfam" id="PF00153">
    <property type="entry name" value="Mito_carr"/>
    <property type="match status" value="3"/>
</dbReference>
<feature type="transmembrane region" description="Helical" evidence="11">
    <location>
        <begin position="67"/>
        <end position="90"/>
    </location>
</feature>
<dbReference type="OrthoDB" id="14252at2759"/>
<comment type="caution">
    <text evidence="12">The sequence shown here is derived from an EMBL/GenBank/DDBJ whole genome shotgun (WGS) entry which is preliminary data.</text>
</comment>
<protein>
    <submittedName>
        <fullName evidence="12">Mitochondrial carrier domain-containing protein</fullName>
    </submittedName>
</protein>
<dbReference type="RefSeq" id="XP_021874707.1">
    <property type="nucleotide sequence ID" value="XM_022012530.1"/>
</dbReference>
<evidence type="ECO:0000256" key="5">
    <source>
        <dbReference type="ARBA" id="ARBA00022737"/>
    </source>
</evidence>
<keyword evidence="7" id="KW-0496">Mitochondrion</keyword>
<feature type="repeat" description="Solcar" evidence="9">
    <location>
        <begin position="224"/>
        <end position="312"/>
    </location>
</feature>
<evidence type="ECO:0000256" key="10">
    <source>
        <dbReference type="RuleBase" id="RU000488"/>
    </source>
</evidence>
<dbReference type="PROSITE" id="PS50920">
    <property type="entry name" value="SOLCAR"/>
    <property type="match status" value="3"/>
</dbReference>
<dbReference type="PANTHER" id="PTHR45624:SF10">
    <property type="entry name" value="SLC (SOLUTE CARRIER) HOMOLOG"/>
    <property type="match status" value="1"/>
</dbReference>
<dbReference type="InParanoid" id="A0A1Y1USN6"/>
<evidence type="ECO:0000256" key="9">
    <source>
        <dbReference type="PROSITE-ProRule" id="PRU00282"/>
    </source>
</evidence>
<evidence type="ECO:0000256" key="7">
    <source>
        <dbReference type="ARBA" id="ARBA00023128"/>
    </source>
</evidence>
<evidence type="ECO:0000313" key="13">
    <source>
        <dbReference type="Proteomes" id="UP000193218"/>
    </source>
</evidence>
<keyword evidence="8 9" id="KW-0472">Membrane</keyword>
<dbReference type="InterPro" id="IPR018108">
    <property type="entry name" value="MCP_transmembrane"/>
</dbReference>
<dbReference type="Gene3D" id="1.50.40.10">
    <property type="entry name" value="Mitochondrial carrier domain"/>
    <property type="match status" value="2"/>
</dbReference>
<keyword evidence="4 9" id="KW-0812">Transmembrane</keyword>
<evidence type="ECO:0000256" key="8">
    <source>
        <dbReference type="ARBA" id="ARBA00023136"/>
    </source>
</evidence>
<comment type="subcellular location">
    <subcellularLocation>
        <location evidence="1">Mitochondrion membrane</location>
        <topology evidence="1">Multi-pass membrane protein</topology>
    </subcellularLocation>
</comment>
<dbReference type="EMBL" id="NBSH01000001">
    <property type="protein sequence ID" value="ORX41028.1"/>
    <property type="molecule type" value="Genomic_DNA"/>
</dbReference>
<name>A0A1Y1USN6_9TREE</name>
<keyword evidence="5" id="KW-0677">Repeat</keyword>
<sequence>MDIEKNVNKVSPAVDFSAGVLAGVTGLIAGQPFDVVKCRFQTVQYAGRYDSTFSALRSILKEERVAGLFKGVTSPMAGIAFINGVVFTSYSMFMNLQLPNADSDVSEPSLAKICLAGAGSGVLASLIACPTELVKIRQQSAPPHLNPSTLSVCRSILATDGLRGLYRGLPATGLRDLAYGPYFGTYEAVCRFFKSRKPPVDSPSPHRNRHTSLIDEAEEEMATLTWPELMTAGGLAGVVAWLVTFPLDVFKTRNGSMQRHRSASKPSLYRVGADAIRTEGWRVMFAGLGPTLMRAVPTNMILFLTFEGIVTLLS</sequence>
<evidence type="ECO:0000256" key="3">
    <source>
        <dbReference type="ARBA" id="ARBA00022448"/>
    </source>
</evidence>
<evidence type="ECO:0000256" key="2">
    <source>
        <dbReference type="ARBA" id="ARBA00006375"/>
    </source>
</evidence>
<evidence type="ECO:0000313" key="12">
    <source>
        <dbReference type="EMBL" id="ORX41028.1"/>
    </source>
</evidence>
<keyword evidence="6 11" id="KW-1133">Transmembrane helix</keyword>
<evidence type="ECO:0000256" key="1">
    <source>
        <dbReference type="ARBA" id="ARBA00004225"/>
    </source>
</evidence>
<evidence type="ECO:0000256" key="4">
    <source>
        <dbReference type="ARBA" id="ARBA00022692"/>
    </source>
</evidence>
<proteinExistence type="inferred from homology"/>